<dbReference type="KEGG" id="clup:CLUP02_07872"/>
<evidence type="ECO:0000313" key="2">
    <source>
        <dbReference type="Proteomes" id="UP000830671"/>
    </source>
</evidence>
<reference evidence="1" key="1">
    <citation type="journal article" date="2021" name="Mol. Plant Microbe Interact.">
        <title>Complete Genome Sequence of the Plant-Pathogenic Fungus Colletotrichum lupini.</title>
        <authorList>
            <person name="Baroncelli R."/>
            <person name="Pensec F."/>
            <person name="Da Lio D."/>
            <person name="Boufleur T."/>
            <person name="Vicente I."/>
            <person name="Sarrocco S."/>
            <person name="Picot A."/>
            <person name="Baraldi E."/>
            <person name="Sukno S."/>
            <person name="Thon M."/>
            <person name="Le Floch G."/>
        </authorList>
    </citation>
    <scope>NUCLEOTIDE SEQUENCE</scope>
    <source>
        <strain evidence="1">IMI 504893</strain>
    </source>
</reference>
<evidence type="ECO:0000313" key="1">
    <source>
        <dbReference type="EMBL" id="UQC82384.1"/>
    </source>
</evidence>
<accession>A0A9Q8SRT9</accession>
<keyword evidence="2" id="KW-1185">Reference proteome</keyword>
<dbReference type="Proteomes" id="UP000830671">
    <property type="component" value="Chromosome 4"/>
</dbReference>
<dbReference type="EMBL" id="CP019476">
    <property type="protein sequence ID" value="UQC82384.1"/>
    <property type="molecule type" value="Genomic_DNA"/>
</dbReference>
<sequence>MALVTVGLQYQRQIRRLSRRRLALPVMMEKMIGKVNGNRLSLVVWLLQRFSESEGPRALTRYSGSFQFDTKSIWTTCKVRACRGEEQHVLAALSTTRQKPMFLTLVDAQISKGTSREGYRALEQAEASPDLGRWGRKQAIPDE</sequence>
<dbReference type="RefSeq" id="XP_049144007.1">
    <property type="nucleotide sequence ID" value="XM_049286864.1"/>
</dbReference>
<proteinExistence type="predicted"/>
<name>A0A9Q8SRT9_9PEZI</name>
<dbReference type="GeneID" id="73341874"/>
<organism evidence="1 2">
    <name type="scientific">Colletotrichum lupini</name>
    <dbReference type="NCBI Taxonomy" id="145971"/>
    <lineage>
        <taxon>Eukaryota</taxon>
        <taxon>Fungi</taxon>
        <taxon>Dikarya</taxon>
        <taxon>Ascomycota</taxon>
        <taxon>Pezizomycotina</taxon>
        <taxon>Sordariomycetes</taxon>
        <taxon>Hypocreomycetidae</taxon>
        <taxon>Glomerellales</taxon>
        <taxon>Glomerellaceae</taxon>
        <taxon>Colletotrichum</taxon>
        <taxon>Colletotrichum acutatum species complex</taxon>
    </lineage>
</organism>
<dbReference type="AlphaFoldDB" id="A0A9Q8SRT9"/>
<protein>
    <submittedName>
        <fullName evidence="1">Uncharacterized protein</fullName>
    </submittedName>
</protein>
<gene>
    <name evidence="1" type="ORF">CLUP02_07872</name>
</gene>